<evidence type="ECO:0000256" key="4">
    <source>
        <dbReference type="ARBA" id="ARBA00022679"/>
    </source>
</evidence>
<dbReference type="RefSeq" id="WP_121011078.1">
    <property type="nucleotide sequence ID" value="NZ_RCCJ01000001.1"/>
</dbReference>
<evidence type="ECO:0000256" key="12">
    <source>
        <dbReference type="HAMAP-Rule" id="MF_00165"/>
    </source>
</evidence>
<evidence type="ECO:0000256" key="2">
    <source>
        <dbReference type="ARBA" id="ARBA00012980"/>
    </source>
</evidence>
<dbReference type="GO" id="GO:0006233">
    <property type="term" value="P:dTDP biosynthetic process"/>
    <property type="evidence" value="ECO:0007669"/>
    <property type="project" value="InterPro"/>
</dbReference>
<dbReference type="Pfam" id="PF02223">
    <property type="entry name" value="Thymidylate_kin"/>
    <property type="match status" value="1"/>
</dbReference>
<name>A0A497XP95_9AQUI</name>
<protein>
    <recommendedName>
        <fullName evidence="3 12">Thymidylate kinase</fullName>
        <ecNumber evidence="2 12">2.7.4.9</ecNumber>
    </recommendedName>
    <alternativeName>
        <fullName evidence="9 12">dTMP kinase</fullName>
    </alternativeName>
</protein>
<dbReference type="GO" id="GO:0005829">
    <property type="term" value="C:cytosol"/>
    <property type="evidence" value="ECO:0007669"/>
    <property type="project" value="TreeGrafter"/>
</dbReference>
<evidence type="ECO:0000256" key="11">
    <source>
        <dbReference type="ARBA" id="ARBA00057735"/>
    </source>
</evidence>
<evidence type="ECO:0000256" key="8">
    <source>
        <dbReference type="ARBA" id="ARBA00022840"/>
    </source>
</evidence>
<gene>
    <name evidence="12" type="primary">tmk</name>
    <name evidence="14" type="ORF">BCF55_1079</name>
</gene>
<keyword evidence="15" id="KW-1185">Reference proteome</keyword>
<comment type="catalytic activity">
    <reaction evidence="10 12">
        <text>dTMP + ATP = dTDP + ADP</text>
        <dbReference type="Rhea" id="RHEA:13517"/>
        <dbReference type="ChEBI" id="CHEBI:30616"/>
        <dbReference type="ChEBI" id="CHEBI:58369"/>
        <dbReference type="ChEBI" id="CHEBI:63528"/>
        <dbReference type="ChEBI" id="CHEBI:456216"/>
        <dbReference type="EC" id="2.7.4.9"/>
    </reaction>
</comment>
<dbReference type="InterPro" id="IPR018094">
    <property type="entry name" value="Thymidylate_kinase"/>
</dbReference>
<reference evidence="14 15" key="1">
    <citation type="submission" date="2018-10" db="EMBL/GenBank/DDBJ databases">
        <title>Genomic Encyclopedia of Archaeal and Bacterial Type Strains, Phase II (KMG-II): from individual species to whole genera.</title>
        <authorList>
            <person name="Goeker M."/>
        </authorList>
    </citation>
    <scope>NUCLEOTIDE SEQUENCE [LARGE SCALE GENOMIC DNA]</scope>
    <source>
        <strain evidence="14 15">DSM 16510</strain>
    </source>
</reference>
<feature type="domain" description="Thymidylate kinase-like" evidence="13">
    <location>
        <begin position="5"/>
        <end position="185"/>
    </location>
</feature>
<keyword evidence="5 12" id="KW-0545">Nucleotide biosynthesis</keyword>
<evidence type="ECO:0000256" key="7">
    <source>
        <dbReference type="ARBA" id="ARBA00022777"/>
    </source>
</evidence>
<dbReference type="AlphaFoldDB" id="A0A497XP95"/>
<dbReference type="Proteomes" id="UP000267841">
    <property type="component" value="Unassembled WGS sequence"/>
</dbReference>
<dbReference type="PROSITE" id="PS01331">
    <property type="entry name" value="THYMIDYLATE_KINASE"/>
    <property type="match status" value="1"/>
</dbReference>
<dbReference type="CDD" id="cd01672">
    <property type="entry name" value="TMPK"/>
    <property type="match status" value="1"/>
</dbReference>
<proteinExistence type="inferred from homology"/>
<dbReference type="InterPro" id="IPR027417">
    <property type="entry name" value="P-loop_NTPase"/>
</dbReference>
<dbReference type="InterPro" id="IPR039430">
    <property type="entry name" value="Thymidylate_kin-like_dom"/>
</dbReference>
<dbReference type="NCBIfam" id="TIGR00041">
    <property type="entry name" value="DTMP_kinase"/>
    <property type="match status" value="1"/>
</dbReference>
<keyword evidence="7 12" id="KW-0418">Kinase</keyword>
<evidence type="ECO:0000256" key="10">
    <source>
        <dbReference type="ARBA" id="ARBA00048743"/>
    </source>
</evidence>
<evidence type="ECO:0000313" key="15">
    <source>
        <dbReference type="Proteomes" id="UP000267841"/>
    </source>
</evidence>
<evidence type="ECO:0000256" key="9">
    <source>
        <dbReference type="ARBA" id="ARBA00029962"/>
    </source>
</evidence>
<feature type="binding site" evidence="12">
    <location>
        <begin position="7"/>
        <end position="14"/>
    </location>
    <ligand>
        <name>ATP</name>
        <dbReference type="ChEBI" id="CHEBI:30616"/>
    </ligand>
</feature>
<keyword evidence="4 12" id="KW-0808">Transferase</keyword>
<comment type="caution">
    <text evidence="14">The sequence shown here is derived from an EMBL/GenBank/DDBJ whole genome shotgun (WGS) entry which is preliminary data.</text>
</comment>
<dbReference type="PANTHER" id="PTHR10344:SF4">
    <property type="entry name" value="UMP-CMP KINASE 2, MITOCHONDRIAL"/>
    <property type="match status" value="1"/>
</dbReference>
<organism evidence="14 15">
    <name type="scientific">Hydrogenivirga caldilitoris</name>
    <dbReference type="NCBI Taxonomy" id="246264"/>
    <lineage>
        <taxon>Bacteria</taxon>
        <taxon>Pseudomonadati</taxon>
        <taxon>Aquificota</taxon>
        <taxon>Aquificia</taxon>
        <taxon>Aquificales</taxon>
        <taxon>Aquificaceae</taxon>
        <taxon>Hydrogenivirga</taxon>
    </lineage>
</organism>
<evidence type="ECO:0000256" key="6">
    <source>
        <dbReference type="ARBA" id="ARBA00022741"/>
    </source>
</evidence>
<dbReference type="PANTHER" id="PTHR10344">
    <property type="entry name" value="THYMIDYLATE KINASE"/>
    <property type="match status" value="1"/>
</dbReference>
<comment type="function">
    <text evidence="11 12">Phosphorylation of dTMP to form dTDP in both de novo and salvage pathways of dTTP synthesis.</text>
</comment>
<evidence type="ECO:0000256" key="5">
    <source>
        <dbReference type="ARBA" id="ARBA00022727"/>
    </source>
</evidence>
<evidence type="ECO:0000256" key="1">
    <source>
        <dbReference type="ARBA" id="ARBA00009776"/>
    </source>
</evidence>
<dbReference type="SUPFAM" id="SSF52540">
    <property type="entry name" value="P-loop containing nucleoside triphosphate hydrolases"/>
    <property type="match status" value="1"/>
</dbReference>
<dbReference type="GO" id="GO:0006227">
    <property type="term" value="P:dUDP biosynthetic process"/>
    <property type="evidence" value="ECO:0007669"/>
    <property type="project" value="TreeGrafter"/>
</dbReference>
<dbReference type="FunFam" id="3.40.50.300:FF:000225">
    <property type="entry name" value="Thymidylate kinase"/>
    <property type="match status" value="1"/>
</dbReference>
<dbReference type="GO" id="GO:0005524">
    <property type="term" value="F:ATP binding"/>
    <property type="evidence" value="ECO:0007669"/>
    <property type="project" value="UniProtKB-UniRule"/>
</dbReference>
<evidence type="ECO:0000313" key="14">
    <source>
        <dbReference type="EMBL" id="RLJ70796.1"/>
    </source>
</evidence>
<dbReference type="EC" id="2.7.4.9" evidence="2 12"/>
<dbReference type="Gene3D" id="3.40.50.300">
    <property type="entry name" value="P-loop containing nucleotide triphosphate hydrolases"/>
    <property type="match status" value="1"/>
</dbReference>
<evidence type="ECO:0000256" key="3">
    <source>
        <dbReference type="ARBA" id="ARBA00017144"/>
    </source>
</evidence>
<comment type="similarity">
    <text evidence="1 12">Belongs to the thymidylate kinase family.</text>
</comment>
<keyword evidence="6 12" id="KW-0547">Nucleotide-binding</keyword>
<dbReference type="HAMAP" id="MF_00165">
    <property type="entry name" value="Thymidylate_kinase"/>
    <property type="match status" value="1"/>
</dbReference>
<evidence type="ECO:0000259" key="13">
    <source>
        <dbReference type="Pfam" id="PF02223"/>
    </source>
</evidence>
<dbReference type="OrthoDB" id="9774907at2"/>
<dbReference type="GO" id="GO:0004798">
    <property type="term" value="F:dTMP kinase activity"/>
    <property type="evidence" value="ECO:0007669"/>
    <property type="project" value="UniProtKB-UniRule"/>
</dbReference>
<keyword evidence="8 12" id="KW-0067">ATP-binding</keyword>
<dbReference type="InterPro" id="IPR018095">
    <property type="entry name" value="Thymidylate_kin_CS"/>
</dbReference>
<accession>A0A497XP95</accession>
<sequence length="196" mass="22604">MLITFEGIDGSGKTTISLMLYEFLRERGIRCVLYREPGGTELGEVLRNIVLKKDLNERVELLLFEASRVQLMIEKVKPALEEGKVVILDRFIDSTLAYQGYGRGLDLSFVKQLNEFASFGRKPDLTFLLDISPDVALRRVSEKSRFDDIPFLKRVREGFIRIAREEPRRIVVLNSEKDKEEVFKEVISALSEKLDF</sequence>
<dbReference type="GO" id="GO:0006235">
    <property type="term" value="P:dTTP biosynthetic process"/>
    <property type="evidence" value="ECO:0007669"/>
    <property type="project" value="UniProtKB-UniRule"/>
</dbReference>
<dbReference type="EMBL" id="RCCJ01000001">
    <property type="protein sequence ID" value="RLJ70796.1"/>
    <property type="molecule type" value="Genomic_DNA"/>
</dbReference>